<evidence type="ECO:0000313" key="4">
    <source>
        <dbReference type="Proteomes" id="UP000013750"/>
    </source>
</evidence>
<feature type="domain" description="N-acetyltransferase" evidence="1">
    <location>
        <begin position="8"/>
        <end position="155"/>
    </location>
</feature>
<reference evidence="2 4" key="1">
    <citation type="submission" date="2013-02" db="EMBL/GenBank/DDBJ databases">
        <title>The Genome Sequence of Enterococcus gilvus ATCC BAA-350.</title>
        <authorList>
            <consortium name="The Broad Institute Genome Sequencing Platform"/>
            <consortium name="The Broad Institute Genome Sequencing Center for Infectious Disease"/>
            <person name="Earl A.M."/>
            <person name="Gilmore M.S."/>
            <person name="Lebreton F."/>
            <person name="Walker B."/>
            <person name="Young S.K."/>
            <person name="Zeng Q."/>
            <person name="Gargeya S."/>
            <person name="Fitzgerald M."/>
            <person name="Haas B."/>
            <person name="Abouelleil A."/>
            <person name="Alvarado L."/>
            <person name="Arachchi H.M."/>
            <person name="Berlin A.M."/>
            <person name="Chapman S.B."/>
            <person name="Dewar J."/>
            <person name="Goldberg J."/>
            <person name="Griggs A."/>
            <person name="Gujja S."/>
            <person name="Hansen M."/>
            <person name="Howarth C."/>
            <person name="Imamovic A."/>
            <person name="Larimer J."/>
            <person name="McCowan C."/>
            <person name="Murphy C."/>
            <person name="Neiman D."/>
            <person name="Pearson M."/>
            <person name="Priest M."/>
            <person name="Roberts A."/>
            <person name="Saif S."/>
            <person name="Shea T."/>
            <person name="Sisk P."/>
            <person name="Sykes S."/>
            <person name="Wortman J."/>
            <person name="Nusbaum C."/>
            <person name="Birren B."/>
        </authorList>
    </citation>
    <scope>NUCLEOTIDE SEQUENCE [LARGE SCALE GENOMIC DNA]</scope>
    <source>
        <strain evidence="2 4">ATCC BAA-350</strain>
    </source>
</reference>
<protein>
    <recommendedName>
        <fullName evidence="1">N-acetyltransferase domain-containing protein</fullName>
    </recommendedName>
</protein>
<dbReference type="InterPro" id="IPR000182">
    <property type="entry name" value="GNAT_dom"/>
</dbReference>
<dbReference type="HOGENOM" id="CLU_117112_0_0_9"/>
<evidence type="ECO:0000259" key="1">
    <source>
        <dbReference type="PROSITE" id="PS51186"/>
    </source>
</evidence>
<dbReference type="Gene3D" id="3.40.630.30">
    <property type="match status" value="1"/>
</dbReference>
<accession>R2XYD8</accession>
<sequence>MTQTVRVIRLREHPEKIDSILSYVKKQWASEETTAVYEDCLTHALTTKSVLPQWYALMAGEEIIGCAGLITNDFISRMDLWPWLCAVYVDTQHRGHFLSKVLIESVEEDARRFGFENLFLATDHEGLYEKMAFHYIGDGYHPWGEHSRIYKKSLRETFKETSLHE</sequence>
<reference evidence="3 5" key="2">
    <citation type="submission" date="2013-03" db="EMBL/GenBank/DDBJ databases">
        <title>The Genome Sequence of Enterococcus gilvus ATCC BAA-350 (PacBio/Illumina hybrid assembly).</title>
        <authorList>
            <consortium name="The Broad Institute Genomics Platform"/>
            <consortium name="The Broad Institute Genome Sequencing Center for Infectious Disease"/>
            <person name="Earl A."/>
            <person name="Russ C."/>
            <person name="Gilmore M."/>
            <person name="Surin D."/>
            <person name="Walker B."/>
            <person name="Young S."/>
            <person name="Zeng Q."/>
            <person name="Gargeya S."/>
            <person name="Fitzgerald M."/>
            <person name="Haas B."/>
            <person name="Abouelleil A."/>
            <person name="Allen A.W."/>
            <person name="Alvarado L."/>
            <person name="Arachchi H.M."/>
            <person name="Berlin A.M."/>
            <person name="Chapman S.B."/>
            <person name="Gainer-Dewar J."/>
            <person name="Goldberg J."/>
            <person name="Griggs A."/>
            <person name="Gujja S."/>
            <person name="Hansen M."/>
            <person name="Howarth C."/>
            <person name="Imamovic A."/>
            <person name="Ireland A."/>
            <person name="Larimer J."/>
            <person name="McCowan C."/>
            <person name="Murphy C."/>
            <person name="Pearson M."/>
            <person name="Poon T.W."/>
            <person name="Priest M."/>
            <person name="Roberts A."/>
            <person name="Saif S."/>
            <person name="Shea T."/>
            <person name="Sisk P."/>
            <person name="Sykes S."/>
            <person name="Wortman J."/>
            <person name="Nusbaum C."/>
            <person name="Birren B."/>
        </authorList>
    </citation>
    <scope>NUCLEOTIDE SEQUENCE [LARGE SCALE GENOMIC DNA]</scope>
    <source>
        <strain evidence="3 5">ATCC BAA-350</strain>
    </source>
</reference>
<name>R2XYD8_9ENTE</name>
<dbReference type="CDD" id="cd04301">
    <property type="entry name" value="NAT_SF"/>
    <property type="match status" value="1"/>
</dbReference>
<dbReference type="Proteomes" id="UP000014160">
    <property type="component" value="Unassembled WGS sequence"/>
</dbReference>
<dbReference type="AlphaFoldDB" id="R2XYD8"/>
<dbReference type="OrthoDB" id="9789053at2"/>
<dbReference type="SUPFAM" id="SSF55729">
    <property type="entry name" value="Acyl-CoA N-acyltransferases (Nat)"/>
    <property type="match status" value="1"/>
</dbReference>
<dbReference type="eggNOG" id="COG1246">
    <property type="taxonomic scope" value="Bacteria"/>
</dbReference>
<evidence type="ECO:0000313" key="2">
    <source>
        <dbReference type="EMBL" id="EOI55047.1"/>
    </source>
</evidence>
<dbReference type="Pfam" id="PF00583">
    <property type="entry name" value="Acetyltransf_1"/>
    <property type="match status" value="1"/>
</dbReference>
<dbReference type="Proteomes" id="UP000013750">
    <property type="component" value="Unassembled WGS sequence"/>
</dbReference>
<keyword evidence="5" id="KW-1185">Reference proteome</keyword>
<evidence type="ECO:0000313" key="3">
    <source>
        <dbReference type="EMBL" id="EOW81576.1"/>
    </source>
</evidence>
<evidence type="ECO:0000313" key="5">
    <source>
        <dbReference type="Proteomes" id="UP000014160"/>
    </source>
</evidence>
<dbReference type="EMBL" id="ASWH01000001">
    <property type="protein sequence ID" value="EOW81576.1"/>
    <property type="molecule type" value="Genomic_DNA"/>
</dbReference>
<dbReference type="PATRIC" id="fig|1158614.3.peg.3077"/>
<dbReference type="GO" id="GO:0016747">
    <property type="term" value="F:acyltransferase activity, transferring groups other than amino-acyl groups"/>
    <property type="evidence" value="ECO:0007669"/>
    <property type="project" value="InterPro"/>
</dbReference>
<dbReference type="InterPro" id="IPR016181">
    <property type="entry name" value="Acyl_CoA_acyltransferase"/>
</dbReference>
<proteinExistence type="predicted"/>
<organism evidence="2 4">
    <name type="scientific">Enterococcus gilvus ATCC BAA-350</name>
    <dbReference type="NCBI Taxonomy" id="1158614"/>
    <lineage>
        <taxon>Bacteria</taxon>
        <taxon>Bacillati</taxon>
        <taxon>Bacillota</taxon>
        <taxon>Bacilli</taxon>
        <taxon>Lactobacillales</taxon>
        <taxon>Enterococcaceae</taxon>
        <taxon>Enterococcus</taxon>
    </lineage>
</organism>
<dbReference type="EMBL" id="AJDQ01000009">
    <property type="protein sequence ID" value="EOI55047.1"/>
    <property type="molecule type" value="Genomic_DNA"/>
</dbReference>
<comment type="caution">
    <text evidence="2">The sequence shown here is derived from an EMBL/GenBank/DDBJ whole genome shotgun (WGS) entry which is preliminary data.</text>
</comment>
<dbReference type="RefSeq" id="WP_010781450.1">
    <property type="nucleotide sequence ID" value="NZ_ASWH01000001.1"/>
</dbReference>
<dbReference type="PROSITE" id="PS51186">
    <property type="entry name" value="GNAT"/>
    <property type="match status" value="1"/>
</dbReference>
<gene>
    <name evidence="3" type="ORF">I592_00872</name>
    <name evidence="2" type="ORF">UKC_03088</name>
</gene>